<dbReference type="PANTHER" id="PTHR33186">
    <property type="entry name" value="OS10G0136150 PROTEIN-RELATED"/>
    <property type="match status" value="1"/>
</dbReference>
<evidence type="ECO:0000313" key="3">
    <source>
        <dbReference type="Proteomes" id="UP000324897"/>
    </source>
</evidence>
<evidence type="ECO:0000313" key="2">
    <source>
        <dbReference type="EMBL" id="TVU41300.1"/>
    </source>
</evidence>
<proteinExistence type="predicted"/>
<dbReference type="Gramene" id="TVU41300">
    <property type="protein sequence ID" value="TVU41300"/>
    <property type="gene ID" value="EJB05_14805"/>
</dbReference>
<feature type="non-terminal residue" evidence="2">
    <location>
        <position position="1"/>
    </location>
</feature>
<protein>
    <submittedName>
        <fullName evidence="2">Uncharacterized protein</fullName>
    </submittedName>
</protein>
<feature type="compositionally biased region" description="Low complexity" evidence="1">
    <location>
        <begin position="36"/>
        <end position="55"/>
    </location>
</feature>
<accession>A0A5J9W1U1</accession>
<sequence>MALRRLARHRAGVGTAAAQASAAARRTDAAPGWRGRGIASGRRGVASSGRGTRPAWARRVERARRRANGVRRRLGQARHRVGRRGIRLARARRRLGPARQGGGLALHQAGVGTASRRAGATTCSPDRPARRDAGVRRASASSHQGVGLLRRVMAVSAATNQFVATLPPLPPFQPYVTSWNAAVLCAAAAGDCDHLDCHRGAFLVCFVASYRKGTVACVYSSESDAWGEPTSTPRQDWFSDSENARAAHVGNALYFVLDDDYDATMRILMFDLSAREIVLIQQPPMWSDDYSIALTTAEGGGLGAATVEEGSKLHLWSWEPTALNSGDNIGWTQQRVIDFKLLIPNCPFVHTPDVVGFAEGGGVVCIGVDQQFYTYDLKSERLRQQVIMPAI</sequence>
<dbReference type="Proteomes" id="UP000324897">
    <property type="component" value="Chromosome 4"/>
</dbReference>
<organism evidence="2 3">
    <name type="scientific">Eragrostis curvula</name>
    <name type="common">weeping love grass</name>
    <dbReference type="NCBI Taxonomy" id="38414"/>
    <lineage>
        <taxon>Eukaryota</taxon>
        <taxon>Viridiplantae</taxon>
        <taxon>Streptophyta</taxon>
        <taxon>Embryophyta</taxon>
        <taxon>Tracheophyta</taxon>
        <taxon>Spermatophyta</taxon>
        <taxon>Magnoliopsida</taxon>
        <taxon>Liliopsida</taxon>
        <taxon>Poales</taxon>
        <taxon>Poaceae</taxon>
        <taxon>PACMAD clade</taxon>
        <taxon>Chloridoideae</taxon>
        <taxon>Eragrostideae</taxon>
        <taxon>Eragrostidinae</taxon>
        <taxon>Eragrostis</taxon>
    </lineage>
</organism>
<reference evidence="2 3" key="1">
    <citation type="journal article" date="2019" name="Sci. Rep.">
        <title>A high-quality genome of Eragrostis curvula grass provides insights into Poaceae evolution and supports new strategies to enhance forage quality.</title>
        <authorList>
            <person name="Carballo J."/>
            <person name="Santos B.A.C.M."/>
            <person name="Zappacosta D."/>
            <person name="Garbus I."/>
            <person name="Selva J.P."/>
            <person name="Gallo C.A."/>
            <person name="Diaz A."/>
            <person name="Albertini E."/>
            <person name="Caccamo M."/>
            <person name="Echenique V."/>
        </authorList>
    </citation>
    <scope>NUCLEOTIDE SEQUENCE [LARGE SCALE GENOMIC DNA]</scope>
    <source>
        <strain evidence="3">cv. Victoria</strain>
        <tissue evidence="2">Leaf</tissue>
    </source>
</reference>
<gene>
    <name evidence="2" type="ORF">EJB05_14805</name>
</gene>
<keyword evidence="3" id="KW-1185">Reference proteome</keyword>
<feature type="compositionally biased region" description="Low complexity" evidence="1">
    <location>
        <begin position="12"/>
        <end position="24"/>
    </location>
</feature>
<dbReference type="PANTHER" id="PTHR33186:SF15">
    <property type="entry name" value="OS06G0249850 PROTEIN"/>
    <property type="match status" value="1"/>
</dbReference>
<dbReference type="EMBL" id="RWGY01000007">
    <property type="protein sequence ID" value="TVU41300.1"/>
    <property type="molecule type" value="Genomic_DNA"/>
</dbReference>
<evidence type="ECO:0000256" key="1">
    <source>
        <dbReference type="SAM" id="MobiDB-lite"/>
    </source>
</evidence>
<feature type="compositionally biased region" description="Basic residues" evidence="1">
    <location>
        <begin position="1"/>
        <end position="11"/>
    </location>
</feature>
<dbReference type="AlphaFoldDB" id="A0A5J9W1U1"/>
<feature type="region of interest" description="Disordered" evidence="1">
    <location>
        <begin position="1"/>
        <end position="55"/>
    </location>
</feature>
<name>A0A5J9W1U1_9POAL</name>
<feature type="region of interest" description="Disordered" evidence="1">
    <location>
        <begin position="109"/>
        <end position="140"/>
    </location>
</feature>
<comment type="caution">
    <text evidence="2">The sequence shown here is derived from an EMBL/GenBank/DDBJ whole genome shotgun (WGS) entry which is preliminary data.</text>
</comment>